<comment type="caution">
    <text evidence="9">The sequence shown here is derived from an EMBL/GenBank/DDBJ whole genome shotgun (WGS) entry which is preliminary data.</text>
</comment>
<dbReference type="PROSITE" id="PS00151">
    <property type="entry name" value="ACYLPHOSPHATASE_2"/>
    <property type="match status" value="1"/>
</dbReference>
<proteinExistence type="inferred from homology"/>
<dbReference type="PANTHER" id="PTHR47268">
    <property type="entry name" value="ACYLPHOSPHATASE"/>
    <property type="match status" value="1"/>
</dbReference>
<evidence type="ECO:0000256" key="3">
    <source>
        <dbReference type="ARBA" id="ARBA00015991"/>
    </source>
</evidence>
<dbReference type="PROSITE" id="PS51160">
    <property type="entry name" value="ACYLPHOSPHATASE_3"/>
    <property type="match status" value="1"/>
</dbReference>
<evidence type="ECO:0000256" key="2">
    <source>
        <dbReference type="ARBA" id="ARBA00012150"/>
    </source>
</evidence>
<evidence type="ECO:0000256" key="5">
    <source>
        <dbReference type="PROSITE-ProRule" id="PRU00520"/>
    </source>
</evidence>
<dbReference type="Pfam" id="PF00708">
    <property type="entry name" value="Acylphosphatase"/>
    <property type="match status" value="1"/>
</dbReference>
<dbReference type="AlphaFoldDB" id="A0A066RT25"/>
<protein>
    <recommendedName>
        <fullName evidence="3 5">Acylphosphatase</fullName>
        <ecNumber evidence="2 5">3.6.1.7</ecNumber>
    </recommendedName>
</protein>
<feature type="active site" evidence="5">
    <location>
        <position position="20"/>
    </location>
</feature>
<gene>
    <name evidence="9" type="ORF">EA58_06990</name>
</gene>
<dbReference type="InterPro" id="IPR017968">
    <property type="entry name" value="Acylphosphatase_CS"/>
</dbReference>
<evidence type="ECO:0000256" key="4">
    <source>
        <dbReference type="ARBA" id="ARBA00047645"/>
    </source>
</evidence>
<dbReference type="RefSeq" id="WP_036750618.1">
    <property type="nucleotide sequence ID" value="NZ_JAGSGC010000012.1"/>
</dbReference>
<dbReference type="Proteomes" id="UP000027192">
    <property type="component" value="Unassembled WGS sequence"/>
</dbReference>
<dbReference type="SUPFAM" id="SSF54975">
    <property type="entry name" value="Acylphosphatase/BLUF domain-like"/>
    <property type="match status" value="1"/>
</dbReference>
<keyword evidence="10" id="KW-1185">Reference proteome</keyword>
<evidence type="ECO:0000256" key="7">
    <source>
        <dbReference type="RuleBase" id="RU004168"/>
    </source>
</evidence>
<dbReference type="EC" id="3.6.1.7" evidence="2 5"/>
<keyword evidence="5 6" id="KW-0378">Hydrolase</keyword>
<dbReference type="PANTHER" id="PTHR47268:SF4">
    <property type="entry name" value="ACYLPHOSPHATASE"/>
    <property type="match status" value="1"/>
</dbReference>
<sequence length="90" mass="9849">MSQICVMVRVTGHVQGVGFRFHTAHEGLKKGVSGYAKNLPDGSVEVLACGNAEHVEGLVEWLKVGPRLSRVDSLSRDEVVWRAVDGFEIM</sequence>
<feature type="domain" description="Acylphosphatase-like" evidence="8">
    <location>
        <begin position="5"/>
        <end position="90"/>
    </location>
</feature>
<evidence type="ECO:0000256" key="1">
    <source>
        <dbReference type="ARBA" id="ARBA00005614"/>
    </source>
</evidence>
<dbReference type="InterPro" id="IPR001792">
    <property type="entry name" value="Acylphosphatase-like_dom"/>
</dbReference>
<dbReference type="Gene3D" id="3.30.70.100">
    <property type="match status" value="1"/>
</dbReference>
<dbReference type="OrthoDB" id="5295388at2"/>
<reference evidence="9 10" key="1">
    <citation type="submission" date="2014-04" db="EMBL/GenBank/DDBJ databases">
        <title>Draft genome sequence of Photobacterium halotolerans S2753: a solonamide, ngercheumicin and holomycin producer.</title>
        <authorList>
            <person name="Machado H.R."/>
            <person name="Gram L."/>
        </authorList>
    </citation>
    <scope>NUCLEOTIDE SEQUENCE [LARGE SCALE GENOMIC DNA]</scope>
    <source>
        <strain evidence="9 10">S2753</strain>
    </source>
</reference>
<evidence type="ECO:0000259" key="8">
    <source>
        <dbReference type="PROSITE" id="PS51160"/>
    </source>
</evidence>
<dbReference type="InterPro" id="IPR020456">
    <property type="entry name" value="Acylphosphatase"/>
</dbReference>
<dbReference type="NCBIfam" id="NF011000">
    <property type="entry name" value="PRK14426.1"/>
    <property type="match status" value="1"/>
</dbReference>
<dbReference type="EMBL" id="JMIB01000010">
    <property type="protein sequence ID" value="KDM92231.1"/>
    <property type="molecule type" value="Genomic_DNA"/>
</dbReference>
<name>A0A066RT25_9GAMM</name>
<dbReference type="GO" id="GO:0003998">
    <property type="term" value="F:acylphosphatase activity"/>
    <property type="evidence" value="ECO:0007669"/>
    <property type="project" value="UniProtKB-EC"/>
</dbReference>
<accession>A0A066RT25</accession>
<comment type="catalytic activity">
    <reaction evidence="4 5 6">
        <text>an acyl phosphate + H2O = a carboxylate + phosphate + H(+)</text>
        <dbReference type="Rhea" id="RHEA:14965"/>
        <dbReference type="ChEBI" id="CHEBI:15377"/>
        <dbReference type="ChEBI" id="CHEBI:15378"/>
        <dbReference type="ChEBI" id="CHEBI:29067"/>
        <dbReference type="ChEBI" id="CHEBI:43474"/>
        <dbReference type="ChEBI" id="CHEBI:59918"/>
        <dbReference type="EC" id="3.6.1.7"/>
    </reaction>
</comment>
<feature type="active site" evidence="5">
    <location>
        <position position="38"/>
    </location>
</feature>
<organism evidence="9 10">
    <name type="scientific">Photobacterium galatheae</name>
    <dbReference type="NCBI Taxonomy" id="1654360"/>
    <lineage>
        <taxon>Bacteria</taxon>
        <taxon>Pseudomonadati</taxon>
        <taxon>Pseudomonadota</taxon>
        <taxon>Gammaproteobacteria</taxon>
        <taxon>Vibrionales</taxon>
        <taxon>Vibrionaceae</taxon>
        <taxon>Photobacterium</taxon>
    </lineage>
</organism>
<dbReference type="PROSITE" id="PS00150">
    <property type="entry name" value="ACYLPHOSPHATASE_1"/>
    <property type="match status" value="1"/>
</dbReference>
<dbReference type="InterPro" id="IPR036046">
    <property type="entry name" value="Acylphosphatase-like_dom_sf"/>
</dbReference>
<evidence type="ECO:0000313" key="10">
    <source>
        <dbReference type="Proteomes" id="UP000027192"/>
    </source>
</evidence>
<dbReference type="STRING" id="1654360.EA58_06990"/>
<comment type="similarity">
    <text evidence="1 7">Belongs to the acylphosphatase family.</text>
</comment>
<evidence type="ECO:0000313" key="9">
    <source>
        <dbReference type="EMBL" id="KDM92231.1"/>
    </source>
</evidence>
<evidence type="ECO:0000256" key="6">
    <source>
        <dbReference type="RuleBase" id="RU000553"/>
    </source>
</evidence>